<keyword evidence="11" id="KW-0239">DNA-directed DNA polymerase</keyword>
<comment type="catalytic activity">
    <reaction evidence="13">
        <text>DNA(n) + a 2'-deoxyribonucleoside 5'-triphosphate = DNA(n+1) + diphosphate</text>
        <dbReference type="Rhea" id="RHEA:22508"/>
        <dbReference type="Rhea" id="RHEA-COMP:17339"/>
        <dbReference type="Rhea" id="RHEA-COMP:17340"/>
        <dbReference type="ChEBI" id="CHEBI:33019"/>
        <dbReference type="ChEBI" id="CHEBI:61560"/>
        <dbReference type="ChEBI" id="CHEBI:173112"/>
        <dbReference type="EC" id="2.7.7.49"/>
    </reaction>
</comment>
<evidence type="ECO:0000256" key="5">
    <source>
        <dbReference type="ARBA" id="ARBA00022759"/>
    </source>
</evidence>
<dbReference type="GO" id="GO:0016787">
    <property type="term" value="F:hydrolase activity"/>
    <property type="evidence" value="ECO:0007669"/>
    <property type="project" value="UniProtKB-KW"/>
</dbReference>
<dbReference type="PANTHER" id="PTHR42648">
    <property type="entry name" value="TRANSPOSASE, PUTATIVE-RELATED"/>
    <property type="match status" value="1"/>
</dbReference>
<dbReference type="PROSITE" id="PS50994">
    <property type="entry name" value="INTEGRASE"/>
    <property type="match status" value="1"/>
</dbReference>
<evidence type="ECO:0000259" key="17">
    <source>
        <dbReference type="PROSITE" id="PS50994"/>
    </source>
</evidence>
<keyword evidence="3" id="KW-0540">Nuclease</keyword>
<dbReference type="AlphaFoldDB" id="A0A9Q3IHC9"/>
<keyword evidence="9" id="KW-0229">DNA integration</keyword>
<gene>
    <name evidence="18" type="ORF">O181_080357</name>
</gene>
<keyword evidence="5" id="KW-0255">Endonuclease</keyword>
<evidence type="ECO:0000313" key="18">
    <source>
        <dbReference type="EMBL" id="MBW0540642.1"/>
    </source>
</evidence>
<keyword evidence="4" id="KW-0479">Metal-binding</keyword>
<evidence type="ECO:0000256" key="7">
    <source>
        <dbReference type="ARBA" id="ARBA00022842"/>
    </source>
</evidence>
<dbReference type="PANTHER" id="PTHR42648:SF11">
    <property type="entry name" value="TRANSPOSON TY4-P GAG-POL POLYPROTEIN"/>
    <property type="match status" value="1"/>
</dbReference>
<dbReference type="InterPro" id="IPR036397">
    <property type="entry name" value="RNaseH_sf"/>
</dbReference>
<feature type="coiled-coil region" evidence="15">
    <location>
        <begin position="10"/>
        <end position="37"/>
    </location>
</feature>
<keyword evidence="19" id="KW-1185">Reference proteome</keyword>
<dbReference type="GO" id="GO:0046872">
    <property type="term" value="F:metal ion binding"/>
    <property type="evidence" value="ECO:0007669"/>
    <property type="project" value="UniProtKB-KW"/>
</dbReference>
<evidence type="ECO:0000256" key="16">
    <source>
        <dbReference type="SAM" id="MobiDB-lite"/>
    </source>
</evidence>
<accession>A0A9Q3IHC9</accession>
<keyword evidence="8" id="KW-0694">RNA-binding</keyword>
<dbReference type="InterPro" id="IPR001584">
    <property type="entry name" value="Integrase_cat-core"/>
</dbReference>
<dbReference type="GO" id="GO:0015074">
    <property type="term" value="P:DNA integration"/>
    <property type="evidence" value="ECO:0007669"/>
    <property type="project" value="UniProtKB-KW"/>
</dbReference>
<evidence type="ECO:0000256" key="4">
    <source>
        <dbReference type="ARBA" id="ARBA00022723"/>
    </source>
</evidence>
<dbReference type="Gene3D" id="3.30.420.10">
    <property type="entry name" value="Ribonuclease H-like superfamily/Ribonuclease H"/>
    <property type="match status" value="1"/>
</dbReference>
<dbReference type="GO" id="GO:0006310">
    <property type="term" value="P:DNA recombination"/>
    <property type="evidence" value="ECO:0007669"/>
    <property type="project" value="UniProtKB-KW"/>
</dbReference>
<dbReference type="Proteomes" id="UP000765509">
    <property type="component" value="Unassembled WGS sequence"/>
</dbReference>
<comment type="catalytic activity">
    <reaction evidence="14">
        <text>DNA(n) + a 2'-deoxyribonucleoside 5'-triphosphate = DNA(n+1) + diphosphate</text>
        <dbReference type="Rhea" id="RHEA:22508"/>
        <dbReference type="Rhea" id="RHEA-COMP:17339"/>
        <dbReference type="Rhea" id="RHEA-COMP:17340"/>
        <dbReference type="ChEBI" id="CHEBI:33019"/>
        <dbReference type="ChEBI" id="CHEBI:61560"/>
        <dbReference type="ChEBI" id="CHEBI:173112"/>
        <dbReference type="EC" id="2.7.7.7"/>
    </reaction>
</comment>
<dbReference type="OrthoDB" id="3261476at2759"/>
<keyword evidence="11" id="KW-0808">Transferase</keyword>
<evidence type="ECO:0000256" key="11">
    <source>
        <dbReference type="ARBA" id="ARBA00022932"/>
    </source>
</evidence>
<keyword evidence="1" id="KW-0815">Transposition</keyword>
<evidence type="ECO:0000256" key="1">
    <source>
        <dbReference type="ARBA" id="ARBA00022578"/>
    </source>
</evidence>
<feature type="region of interest" description="Disordered" evidence="16">
    <location>
        <begin position="144"/>
        <end position="178"/>
    </location>
</feature>
<evidence type="ECO:0000256" key="8">
    <source>
        <dbReference type="ARBA" id="ARBA00022884"/>
    </source>
</evidence>
<protein>
    <recommendedName>
        <fullName evidence="17">Integrase catalytic domain-containing protein</fullName>
    </recommendedName>
</protein>
<evidence type="ECO:0000256" key="6">
    <source>
        <dbReference type="ARBA" id="ARBA00022801"/>
    </source>
</evidence>
<evidence type="ECO:0000256" key="14">
    <source>
        <dbReference type="ARBA" id="ARBA00049244"/>
    </source>
</evidence>
<dbReference type="InterPro" id="IPR039537">
    <property type="entry name" value="Retrotran_Ty1/copia-like"/>
</dbReference>
<keyword evidence="2" id="KW-0548">Nucleotidyltransferase</keyword>
<dbReference type="GO" id="GO:0005634">
    <property type="term" value="C:nucleus"/>
    <property type="evidence" value="ECO:0007669"/>
    <property type="project" value="UniProtKB-ARBA"/>
</dbReference>
<keyword evidence="10" id="KW-0695">RNA-directed DNA polymerase</keyword>
<keyword evidence="12" id="KW-0233">DNA recombination</keyword>
<feature type="domain" description="Integrase catalytic" evidence="17">
    <location>
        <begin position="1"/>
        <end position="151"/>
    </location>
</feature>
<keyword evidence="6" id="KW-0378">Hydrolase</keyword>
<evidence type="ECO:0000256" key="3">
    <source>
        <dbReference type="ARBA" id="ARBA00022722"/>
    </source>
</evidence>
<feature type="compositionally biased region" description="Basic and acidic residues" evidence="16">
    <location>
        <begin position="152"/>
        <end position="162"/>
    </location>
</feature>
<dbReference type="GO" id="GO:0003723">
    <property type="term" value="F:RNA binding"/>
    <property type="evidence" value="ECO:0007669"/>
    <property type="project" value="UniProtKB-KW"/>
</dbReference>
<comment type="caution">
    <text evidence="18">The sequence shown here is derived from an EMBL/GenBank/DDBJ whole genome shotgun (WGS) entry which is preliminary data.</text>
</comment>
<evidence type="ECO:0000313" key="19">
    <source>
        <dbReference type="Proteomes" id="UP000765509"/>
    </source>
</evidence>
<reference evidence="18" key="1">
    <citation type="submission" date="2021-03" db="EMBL/GenBank/DDBJ databases">
        <title>Draft genome sequence of rust myrtle Austropuccinia psidii MF-1, a brazilian biotype.</title>
        <authorList>
            <person name="Quecine M.C."/>
            <person name="Pachon D.M.R."/>
            <person name="Bonatelli M.L."/>
            <person name="Correr F.H."/>
            <person name="Franceschini L.M."/>
            <person name="Leite T.F."/>
            <person name="Margarido G.R.A."/>
            <person name="Almeida C.A."/>
            <person name="Ferrarezi J.A."/>
            <person name="Labate C.A."/>
        </authorList>
    </citation>
    <scope>NUCLEOTIDE SEQUENCE</scope>
    <source>
        <strain evidence="18">MF-1</strain>
    </source>
</reference>
<dbReference type="GO" id="GO:0003964">
    <property type="term" value="F:RNA-directed DNA polymerase activity"/>
    <property type="evidence" value="ECO:0007669"/>
    <property type="project" value="UniProtKB-KW"/>
</dbReference>
<evidence type="ECO:0000256" key="15">
    <source>
        <dbReference type="SAM" id="Coils"/>
    </source>
</evidence>
<dbReference type="InterPro" id="IPR012337">
    <property type="entry name" value="RNaseH-like_sf"/>
</dbReference>
<dbReference type="GO" id="GO:0032196">
    <property type="term" value="P:transposition"/>
    <property type="evidence" value="ECO:0007669"/>
    <property type="project" value="UniProtKB-KW"/>
</dbReference>
<dbReference type="SUPFAM" id="SSF53098">
    <property type="entry name" value="Ribonuclease H-like"/>
    <property type="match status" value="1"/>
</dbReference>
<evidence type="ECO:0000256" key="2">
    <source>
        <dbReference type="ARBA" id="ARBA00022695"/>
    </source>
</evidence>
<keyword evidence="7" id="KW-0460">Magnesium</keyword>
<dbReference type="GO" id="GO:0003887">
    <property type="term" value="F:DNA-directed DNA polymerase activity"/>
    <property type="evidence" value="ECO:0007669"/>
    <property type="project" value="UniProtKB-KW"/>
</dbReference>
<dbReference type="EMBL" id="AVOT02045284">
    <property type="protein sequence ID" value="MBW0540642.1"/>
    <property type="molecule type" value="Genomic_DNA"/>
</dbReference>
<dbReference type="GO" id="GO:0004519">
    <property type="term" value="F:endonuclease activity"/>
    <property type="evidence" value="ECO:0007669"/>
    <property type="project" value="UniProtKB-KW"/>
</dbReference>
<evidence type="ECO:0000256" key="9">
    <source>
        <dbReference type="ARBA" id="ARBA00022908"/>
    </source>
</evidence>
<name>A0A9Q3IHC9_9BASI</name>
<evidence type="ECO:0000256" key="13">
    <source>
        <dbReference type="ARBA" id="ARBA00048173"/>
    </source>
</evidence>
<keyword evidence="15" id="KW-0175">Coiled coil</keyword>
<evidence type="ECO:0000256" key="12">
    <source>
        <dbReference type="ARBA" id="ARBA00023172"/>
    </source>
</evidence>
<proteinExistence type="predicted"/>
<evidence type="ECO:0000256" key="10">
    <source>
        <dbReference type="ARBA" id="ARBA00022918"/>
    </source>
</evidence>
<sequence length="178" mass="20540">MGPITPKSILKSKEDAKHQLSKVIKQAETALEKQVKRIICNGGKDFVNSLMKDFCDTRGIRLTVTTLYTPQHNVIAERINRTLMEKARTLMIDSGVPKEHWAKLINTANFLRVRVAEDVRSRDFRFNEDEIPIKIQDNVITKPIEAENTSEEEIRPVRKETVDTEQSVPMQEDRREPI</sequence>
<organism evidence="18 19">
    <name type="scientific">Austropuccinia psidii MF-1</name>
    <dbReference type="NCBI Taxonomy" id="1389203"/>
    <lineage>
        <taxon>Eukaryota</taxon>
        <taxon>Fungi</taxon>
        <taxon>Dikarya</taxon>
        <taxon>Basidiomycota</taxon>
        <taxon>Pucciniomycotina</taxon>
        <taxon>Pucciniomycetes</taxon>
        <taxon>Pucciniales</taxon>
        <taxon>Sphaerophragmiaceae</taxon>
        <taxon>Austropuccinia</taxon>
    </lineage>
</organism>